<organism evidence="1 2">
    <name type="scientific">Naganishia vaughanmartiniae</name>
    <dbReference type="NCBI Taxonomy" id="1424756"/>
    <lineage>
        <taxon>Eukaryota</taxon>
        <taxon>Fungi</taxon>
        <taxon>Dikarya</taxon>
        <taxon>Basidiomycota</taxon>
        <taxon>Agaricomycotina</taxon>
        <taxon>Tremellomycetes</taxon>
        <taxon>Filobasidiales</taxon>
        <taxon>Filobasidiaceae</taxon>
        <taxon>Naganishia</taxon>
    </lineage>
</organism>
<evidence type="ECO:0000313" key="1">
    <source>
        <dbReference type="EMBL" id="KAJ9119500.1"/>
    </source>
</evidence>
<dbReference type="Proteomes" id="UP001243375">
    <property type="component" value="Unassembled WGS sequence"/>
</dbReference>
<reference evidence="1" key="1">
    <citation type="submission" date="2023-04" db="EMBL/GenBank/DDBJ databases">
        <title>Draft Genome sequencing of Naganishia species isolated from polar environments using Oxford Nanopore Technology.</title>
        <authorList>
            <person name="Leo P."/>
            <person name="Venkateswaran K."/>
        </authorList>
    </citation>
    <scope>NUCLEOTIDE SEQUENCE</scope>
    <source>
        <strain evidence="1">MNA-CCFEE 5425</strain>
    </source>
</reference>
<sequence>MPGYFLDNDIAATYLAARPTDTVNARPTVRGGILNPTSSSAGVTGLCGRTGATLGNAVSRPSRAVVLSSSLLDHSNTSSGLLHHHTNNSMATHLHNSVQSSRGLSRGRGRGDYRAFNSVFGRPSDLSTSGSGPRQARDEDWQPNMEAGAAMLDAPPEIRSVPAAPLSRIPSTPSIGMIRGRGRGRGVFLSRGRGKSGRGGLNFGHPSRPLPGQLSEKHPMPSAATAGTKRKGSLETVGPSGEVPMNKQQRKRARKAAERERVNAVENGPIQSGNTYKQAPLQRSLHAEPLQTSPNATEGEKTKQDAINGPQPRGTVKPEHPPSTFKRQSGNDEMRNGGAVFEIDSIPMQTDDMLVDEVSSSAVPDDRDRLPGSSEQDLQDRSAFHAPLMNGQSQQPGISPSQHQDGLKDIYLPIWTDKMQQDSLTEETRDLKQQRAFDGSCLSRNPNTTDPAPTSVGNRQEQSTTTRRNNLCETLTLEVIDKAHPVVPSGANSENAPLEDRSASGQPCFTTPTIASGLAPLDSDIMLERCVSLASDTASHSERKEYGSAKADLKGPSVPRSIDEGKAAACGESTNSQAYHPDLQIRSKDRQLPVHLKDPAVNTATVGRNDAIVSGLSATKNGSSASTTNAASVSSLSRVASSVVTDSLPKYASETHEESVFPASAALDLRNPGASGSPRAESSALPTPRKVDKGKGVMRGDTEASRESRSNDGKRPEDIHPPGNSILAPVGSARGRPAVVSDPAAHLQDSSSFDGGCESLSLASRRSVGSIANSASPSAKAIPQKKSISRRRVRITTPPDISRTSTPDSLFGTGLDTVQQGGSKTIPSGVQAVPNAMSSLNENTSASLHHPLSIASVPSESSADVVAGANAVGEKEEEVISDTEVIDVDIPIKSFGTTSFPLPPNCQVCNVPNKVELTRNRTDFELAKVVELENNYKRVQRVVWAADGMAFDWIIDRESGTYRVYWPTPFLEWTDQWIKRVVKRCRALDGGREILKVISRDEVCEVQWRKAPLRAVGLAPSASPSSANNALKGDPSFEIDIRPRRKSSASTSRRTDVLPAANHASPALPATSTLRPCDEKEDYYEDGDADKTVEEEKKSGSQPYPMPADCRTTIGIGKAIRDQNRADFVRRQKIQLENTCRKVERVFWRDDGLALDWVLDKATGVYREYWPSGIQDDLWAKGAVARWRVQQPGREVVSVTPRRDVLEIVWQRAEEVASANSKGHAQPKTAQTEHGGKRSEAAAVSNANAQTSTSIQASPVTTTVGGPAASGRPLPETTSVASAMSSPVAIPQLAHAASPSPPSRPPDQPSIVCPPDTIAQPLPIIERNSQAQQEARDIETQLASLLVKQRFWYGLREGPTDPRGRAMAQERIDILAERIETLVSRQAALQP</sequence>
<protein>
    <submittedName>
        <fullName evidence="1">Uncharacterized protein</fullName>
    </submittedName>
</protein>
<evidence type="ECO:0000313" key="2">
    <source>
        <dbReference type="Proteomes" id="UP001243375"/>
    </source>
</evidence>
<gene>
    <name evidence="1" type="ORF">QFC22_003208</name>
</gene>
<proteinExistence type="predicted"/>
<keyword evidence="2" id="KW-1185">Reference proteome</keyword>
<comment type="caution">
    <text evidence="1">The sequence shown here is derived from an EMBL/GenBank/DDBJ whole genome shotgun (WGS) entry which is preliminary data.</text>
</comment>
<name>A0ACC2X613_9TREE</name>
<dbReference type="EMBL" id="JASBWU010000008">
    <property type="protein sequence ID" value="KAJ9119500.1"/>
    <property type="molecule type" value="Genomic_DNA"/>
</dbReference>
<accession>A0ACC2X613</accession>